<dbReference type="Proteomes" id="UP000785679">
    <property type="component" value="Unassembled WGS sequence"/>
</dbReference>
<dbReference type="AlphaFoldDB" id="A0A8J8NG36"/>
<proteinExistence type="predicted"/>
<feature type="region of interest" description="Disordered" evidence="1">
    <location>
        <begin position="57"/>
        <end position="99"/>
    </location>
</feature>
<feature type="compositionally biased region" description="Basic residues" evidence="1">
    <location>
        <begin position="168"/>
        <end position="180"/>
    </location>
</feature>
<keyword evidence="3" id="KW-1185">Reference proteome</keyword>
<dbReference type="EMBL" id="RRYP01018271">
    <property type="protein sequence ID" value="TNV73705.1"/>
    <property type="molecule type" value="Genomic_DNA"/>
</dbReference>
<name>A0A8J8NG36_HALGN</name>
<accession>A0A8J8NG36</accession>
<sequence length="180" mass="20956">MTEFKQYLQQSEHQFEMLSQIHIQRQKAEARKQAIFKAAGFLKGNHNSEQEQILSQSFQSEGHTSPSDTPVNRALRSSQGSMTTSRRTSRVEEVSPQNEQNMKAMFTQHLLKQSNPEDQGLEEIQNTHIKELLMKVKKDEGGFDFDKFKKLYTTKYINEELKKEQSSRRKGGRNAQLRHL</sequence>
<feature type="region of interest" description="Disordered" evidence="1">
    <location>
        <begin position="159"/>
        <end position="180"/>
    </location>
</feature>
<organism evidence="2 3">
    <name type="scientific">Halteria grandinella</name>
    <dbReference type="NCBI Taxonomy" id="5974"/>
    <lineage>
        <taxon>Eukaryota</taxon>
        <taxon>Sar</taxon>
        <taxon>Alveolata</taxon>
        <taxon>Ciliophora</taxon>
        <taxon>Intramacronucleata</taxon>
        <taxon>Spirotrichea</taxon>
        <taxon>Stichotrichia</taxon>
        <taxon>Sporadotrichida</taxon>
        <taxon>Halteriidae</taxon>
        <taxon>Halteria</taxon>
    </lineage>
</organism>
<evidence type="ECO:0000256" key="1">
    <source>
        <dbReference type="SAM" id="MobiDB-lite"/>
    </source>
</evidence>
<reference evidence="2" key="1">
    <citation type="submission" date="2019-06" db="EMBL/GenBank/DDBJ databases">
        <authorList>
            <person name="Zheng W."/>
        </authorList>
    </citation>
    <scope>NUCLEOTIDE SEQUENCE</scope>
    <source>
        <strain evidence="2">QDHG01</strain>
    </source>
</reference>
<evidence type="ECO:0000313" key="3">
    <source>
        <dbReference type="Proteomes" id="UP000785679"/>
    </source>
</evidence>
<feature type="compositionally biased region" description="Polar residues" evidence="1">
    <location>
        <begin position="57"/>
        <end position="86"/>
    </location>
</feature>
<protein>
    <submittedName>
        <fullName evidence="2">Uncharacterized protein</fullName>
    </submittedName>
</protein>
<evidence type="ECO:0000313" key="2">
    <source>
        <dbReference type="EMBL" id="TNV73705.1"/>
    </source>
</evidence>
<gene>
    <name evidence="2" type="ORF">FGO68_gene214</name>
</gene>
<comment type="caution">
    <text evidence="2">The sequence shown here is derived from an EMBL/GenBank/DDBJ whole genome shotgun (WGS) entry which is preliminary data.</text>
</comment>